<feature type="transmembrane region" description="Helical" evidence="1">
    <location>
        <begin position="100"/>
        <end position="125"/>
    </location>
</feature>
<dbReference type="Proteomes" id="UP000230935">
    <property type="component" value="Unassembled WGS sequence"/>
</dbReference>
<gene>
    <name evidence="2" type="ORF">COT81_05725</name>
</gene>
<organism evidence="2 3">
    <name type="scientific">Candidatus Buchananbacteria bacterium CG10_big_fil_rev_8_21_14_0_10_42_9</name>
    <dbReference type="NCBI Taxonomy" id="1974526"/>
    <lineage>
        <taxon>Bacteria</taxon>
        <taxon>Candidatus Buchananiibacteriota</taxon>
    </lineage>
</organism>
<comment type="caution">
    <text evidence="2">The sequence shown here is derived from an EMBL/GenBank/DDBJ whole genome shotgun (WGS) entry which is preliminary data.</text>
</comment>
<dbReference type="Pfam" id="PF18895">
    <property type="entry name" value="T4SS_pilin"/>
    <property type="match status" value="1"/>
</dbReference>
<sequence>MYRSNFILATAAVLISFNFLLISPAISTDGSSAEGSGSVEGGIDNPLGKGLNDPRDIIANIIRAILGLVGSLALLVFIYGGFTWMMAAGNEDKIKKGKDMILWASLGIAVILLSYTLVSFVIGAITGV</sequence>
<evidence type="ECO:0000313" key="3">
    <source>
        <dbReference type="Proteomes" id="UP000230935"/>
    </source>
</evidence>
<keyword evidence="1" id="KW-1133">Transmembrane helix</keyword>
<feature type="transmembrane region" description="Helical" evidence="1">
    <location>
        <begin position="57"/>
        <end position="79"/>
    </location>
</feature>
<protein>
    <submittedName>
        <fullName evidence="2">Uncharacterized protein</fullName>
    </submittedName>
</protein>
<name>A0A2H0VZP6_9BACT</name>
<keyword evidence="1" id="KW-0812">Transmembrane</keyword>
<keyword evidence="1" id="KW-0472">Membrane</keyword>
<proteinExistence type="predicted"/>
<accession>A0A2H0VZP6</accession>
<reference evidence="3" key="1">
    <citation type="submission" date="2017-09" db="EMBL/GenBank/DDBJ databases">
        <title>Depth-based differentiation of microbial function through sediment-hosted aquifers and enrichment of novel symbionts in the deep terrestrial subsurface.</title>
        <authorList>
            <person name="Probst A.J."/>
            <person name="Ladd B."/>
            <person name="Jarett J.K."/>
            <person name="Geller-Mcgrath D.E."/>
            <person name="Sieber C.M.K."/>
            <person name="Emerson J.B."/>
            <person name="Anantharaman K."/>
            <person name="Thomas B.C."/>
            <person name="Malmstrom R."/>
            <person name="Stieglmeier M."/>
            <person name="Klingl A."/>
            <person name="Woyke T."/>
            <person name="Ryan C.M."/>
            <person name="Banfield J.F."/>
        </authorList>
    </citation>
    <scope>NUCLEOTIDE SEQUENCE [LARGE SCALE GENOMIC DNA]</scope>
</reference>
<dbReference type="InterPro" id="IPR043993">
    <property type="entry name" value="T4SS_pilin"/>
</dbReference>
<dbReference type="AlphaFoldDB" id="A0A2H0VZP6"/>
<evidence type="ECO:0000256" key="1">
    <source>
        <dbReference type="SAM" id="Phobius"/>
    </source>
</evidence>
<dbReference type="EMBL" id="PEZZ01000049">
    <property type="protein sequence ID" value="PIS04568.1"/>
    <property type="molecule type" value="Genomic_DNA"/>
</dbReference>
<evidence type="ECO:0000313" key="2">
    <source>
        <dbReference type="EMBL" id="PIS04568.1"/>
    </source>
</evidence>